<keyword evidence="4" id="KW-0507">mRNA processing</keyword>
<dbReference type="GO" id="GO:0071014">
    <property type="term" value="C:post-mRNA release spliceosomal complex"/>
    <property type="evidence" value="ECO:0007669"/>
    <property type="project" value="TreeGrafter"/>
</dbReference>
<dbReference type="PANTHER" id="PTHR11246">
    <property type="entry name" value="PRE-MRNA SPLICING FACTOR"/>
    <property type="match status" value="1"/>
</dbReference>
<keyword evidence="3 10" id="KW-0853">WD repeat</keyword>
<gene>
    <name evidence="13" type="ORF">RHS01_05794</name>
</gene>
<evidence type="ECO:0000256" key="1">
    <source>
        <dbReference type="ARBA" id="ARBA00004123"/>
    </source>
</evidence>
<dbReference type="InterPro" id="IPR055433">
    <property type="entry name" value="HAT_Syf1-like_N"/>
</dbReference>
<feature type="compositionally biased region" description="Acidic residues" evidence="11">
    <location>
        <begin position="1344"/>
        <end position="1357"/>
    </location>
</feature>
<dbReference type="GO" id="GO:0071011">
    <property type="term" value="C:precatalytic spliceosome"/>
    <property type="evidence" value="ECO:0007669"/>
    <property type="project" value="TreeGrafter"/>
</dbReference>
<dbReference type="GO" id="GO:0071007">
    <property type="term" value="C:U2-type catalytic step 2 spliceosome"/>
    <property type="evidence" value="ECO:0007669"/>
    <property type="project" value="TreeGrafter"/>
</dbReference>
<evidence type="ECO:0000256" key="8">
    <source>
        <dbReference type="ARBA" id="ARBA00023242"/>
    </source>
</evidence>
<dbReference type="Pfam" id="PF23240">
    <property type="entry name" value="HAT_PRP39_N"/>
    <property type="match status" value="1"/>
</dbReference>
<feature type="repeat" description="WD" evidence="10">
    <location>
        <begin position="368"/>
        <end position="393"/>
    </location>
</feature>
<organism evidence="13 14">
    <name type="scientific">Rhizoctonia solani</name>
    <dbReference type="NCBI Taxonomy" id="456999"/>
    <lineage>
        <taxon>Eukaryota</taxon>
        <taxon>Fungi</taxon>
        <taxon>Dikarya</taxon>
        <taxon>Basidiomycota</taxon>
        <taxon>Agaricomycotina</taxon>
        <taxon>Agaricomycetes</taxon>
        <taxon>Cantharellales</taxon>
        <taxon>Ceratobasidiaceae</taxon>
        <taxon>Rhizoctonia</taxon>
    </lineage>
</organism>
<dbReference type="EMBL" id="JACYCF010000010">
    <property type="protein sequence ID" value="KAF8754548.1"/>
    <property type="molecule type" value="Genomic_DNA"/>
</dbReference>
<dbReference type="SUPFAM" id="SSF48452">
    <property type="entry name" value="TPR-like"/>
    <property type="match status" value="2"/>
</dbReference>
<dbReference type="CDD" id="cd00200">
    <property type="entry name" value="WD40"/>
    <property type="match status" value="1"/>
</dbReference>
<comment type="caution">
    <text evidence="13">The sequence shown here is derived from an EMBL/GenBank/DDBJ whole genome shotgun (WGS) entry which is preliminary data.</text>
</comment>
<feature type="repeat" description="WD" evidence="10">
    <location>
        <begin position="229"/>
        <end position="251"/>
    </location>
</feature>
<comment type="subcellular location">
    <subcellularLocation>
        <location evidence="1">Nucleus</location>
    </subcellularLocation>
</comment>
<feature type="domain" description="Pre-mRNA-splicing factor Syf1-like N-terminal HAT-repeats" evidence="12">
    <location>
        <begin position="754"/>
        <end position="856"/>
    </location>
</feature>
<reference evidence="13" key="1">
    <citation type="submission" date="2020-09" db="EMBL/GenBank/DDBJ databases">
        <title>Comparative genome analyses of four rice-infecting Rhizoctonia solani isolates reveal extensive enrichment of homogalacturonan modification genes.</title>
        <authorList>
            <person name="Lee D.-Y."/>
            <person name="Jeon J."/>
            <person name="Kim K.-T."/>
            <person name="Cheong K."/>
            <person name="Song H."/>
            <person name="Choi G."/>
            <person name="Ko J."/>
            <person name="Opiyo S.O."/>
            <person name="Zuo S."/>
            <person name="Madhav S."/>
            <person name="Lee Y.-H."/>
            <person name="Wang G.-L."/>
        </authorList>
    </citation>
    <scope>NUCLEOTIDE SEQUENCE</scope>
    <source>
        <strain evidence="13">AG1-IA B2</strain>
    </source>
</reference>
<dbReference type="InterPro" id="IPR020472">
    <property type="entry name" value="WD40_PAC1"/>
</dbReference>
<feature type="repeat" description="WD" evidence="10">
    <location>
        <begin position="144"/>
        <end position="185"/>
    </location>
</feature>
<dbReference type="GO" id="GO:0000974">
    <property type="term" value="C:Prp19 complex"/>
    <property type="evidence" value="ECO:0007669"/>
    <property type="project" value="TreeGrafter"/>
</dbReference>
<comment type="similarity">
    <text evidence="2">Belongs to the crooked-neck family.</text>
</comment>
<evidence type="ECO:0000256" key="6">
    <source>
        <dbReference type="ARBA" id="ARBA00022737"/>
    </source>
</evidence>
<evidence type="ECO:0000256" key="4">
    <source>
        <dbReference type="ARBA" id="ARBA00022664"/>
    </source>
</evidence>
<evidence type="ECO:0000256" key="10">
    <source>
        <dbReference type="PROSITE-ProRule" id="PRU00221"/>
    </source>
</evidence>
<sequence length="1357" mass="154337">MEVMNLTKSMVAGAVVSTKLHMWLRSSDAFSDLVDLAHDAQTFVGKYTTNYVSASTPHIYISALPLSSPTNMIRSRYTPRFKGLVYASGTYMEQVDQASLGTWQTSSPIRSMSFSADGKLVAIGGNNGRIYIKNSHDGSDIIEFKAHQRPISSVEFSNDGWLVVSSSYDHTVRVWQVSDGSRVSEPFEGHSHRVNCATFSSDSMRIVSGSEDKTIRIWAVHNPAGLPKIASGSIDRTIRIWDAINGTCIRILQGHTQSISCVRFSPCGEYIFSGSNDHTVRVWNTYSGASIGDPLRGHTSYVTSIAGKRELMVGPFEDHTDSIRSVEFSADGARIISASDDKTIRIWSTEGKSRGGSNKGPLHSFPTIKSLALSNDGIYIASRHEDESIRVWNSQDVLWRPMWSYLRPLQGKISRLRFSSENTKLFVAYESLALSVIDLATGEEVGGHLRHFYPLPKDTYTELNYHRTAEAPPFAIYLIVSCMYGMFRETAYSRLATGDNGNEVNLWDRFTGEHLHLLHLWDLFTGEQLPLPHIRNTFRNALTCGFRISLGGDHIFYQHNQELYVYDVAKAESTQVAGSITGWDYIAVSSSGAYLIITDKESIQIYDIARKTVVDRFGDSNIDYMSSSPGDLEPIPTDSFGQSPIVVCCDLTANILQAPCSQIIINNGAKFDARDTTTTGSRRTSTTLAMSDRQSENRAPRVKNRAPAAVQITAEQLLREAQERQESAFKAPRQRVEDFEELHEYRGETKEFEERIRRTRGSVKEWQAYASWEASQGGRSIVVELYGNARNVQHSRNLFDRAVTLLPRIDQLWYKYVYLEELLQNVPGARQVFERWMAWEPDDKAWQAYIKLEERYNELDVPLPYTRGKPDKAREVFQTALEFFGDGVEEVAQAQAVFAAFAKMETRVCTFGFNAVEQFALSRLPRSISGPLYAAYTKFEKQHGEKSGAESAVLGRRRIQYEDELQQDPFNYDVWFDYTRLEEEAYRTAKDEGEGTEEAVGRVREVYERAVAQVPPGGEKRHWRRYIFLWLNYAVFEEVETKDVPRTRQIYQTILRLLPHKSFTFAKLWIQAARFEIRQLDLPAARKLLGAAIGMCPKEGLFKGYIQLELELREFDRVRTLYEKYLSHDPSNTPAWIKFAELETTLGDLARTRALFELAINQPALDMPELLWKAYIDFEFEERERERTRELYKRLSAKTGHVKVWVAFALFEAASMSDPDEEEGEGAELDKGDPDRARAVFQEGYDSLRAKGLKEERVVLLEAWKAFEQEHGTEEQLKKVEGMMPQIIKRWRRGEGSGALEECGFHLYWDMLFADDEREANPTSFKLLQMAHAWKNAQAAQSDSESEDEDADGEDEE</sequence>
<evidence type="ECO:0000259" key="12">
    <source>
        <dbReference type="Pfam" id="PF23233"/>
    </source>
</evidence>
<dbReference type="Pfam" id="PF23233">
    <property type="entry name" value="HAT_Syf1_CNRKL1_N"/>
    <property type="match status" value="1"/>
</dbReference>
<dbReference type="PROSITE" id="PS50294">
    <property type="entry name" value="WD_REPEATS_REGION"/>
    <property type="match status" value="4"/>
</dbReference>
<proteinExistence type="inferred from homology"/>
<feature type="repeat" description="WD" evidence="10">
    <location>
        <begin position="187"/>
        <end position="218"/>
    </location>
</feature>
<dbReference type="InterPro" id="IPR003107">
    <property type="entry name" value="HAT"/>
</dbReference>
<keyword evidence="7" id="KW-0508">mRNA splicing</keyword>
<comment type="function">
    <text evidence="9">Involved in pre-mRNA splicing and cell cycle progression. Required for the spliceosome assembly and initiation of the DNA replication.</text>
</comment>
<feature type="repeat" description="WD" evidence="10">
    <location>
        <begin position="252"/>
        <end position="293"/>
    </location>
</feature>
<feature type="region of interest" description="Disordered" evidence="11">
    <location>
        <begin position="1336"/>
        <end position="1357"/>
    </location>
</feature>
<keyword evidence="8" id="KW-0539">Nucleus</keyword>
<dbReference type="SMART" id="SM00320">
    <property type="entry name" value="WD40"/>
    <property type="match status" value="7"/>
</dbReference>
<evidence type="ECO:0000256" key="11">
    <source>
        <dbReference type="SAM" id="MobiDB-lite"/>
    </source>
</evidence>
<dbReference type="FunFam" id="1.25.40.10:FF:000306">
    <property type="entry name" value="Cell cycle control protein cwf4"/>
    <property type="match status" value="1"/>
</dbReference>
<dbReference type="SMART" id="SM00386">
    <property type="entry name" value="HAT"/>
    <property type="match status" value="10"/>
</dbReference>
<evidence type="ECO:0000256" key="3">
    <source>
        <dbReference type="ARBA" id="ARBA00022574"/>
    </source>
</evidence>
<dbReference type="Pfam" id="PF00400">
    <property type="entry name" value="WD40"/>
    <property type="match status" value="7"/>
</dbReference>
<keyword evidence="5" id="KW-0747">Spliceosome</keyword>
<evidence type="ECO:0000256" key="5">
    <source>
        <dbReference type="ARBA" id="ARBA00022728"/>
    </source>
</evidence>
<dbReference type="PROSITE" id="PS50082">
    <property type="entry name" value="WD_REPEATS_2"/>
    <property type="match status" value="6"/>
</dbReference>
<dbReference type="FunFam" id="1.25.40.10:FF:000796">
    <property type="entry name" value="Crooked neck pre-mRNA splicing factor 1"/>
    <property type="match status" value="1"/>
</dbReference>
<dbReference type="Gene3D" id="1.25.40.10">
    <property type="entry name" value="Tetratricopeptide repeat domain"/>
    <property type="match status" value="3"/>
</dbReference>
<evidence type="ECO:0000256" key="7">
    <source>
        <dbReference type="ARBA" id="ARBA00023187"/>
    </source>
</evidence>
<dbReference type="PRINTS" id="PR00320">
    <property type="entry name" value="GPROTEINBRPT"/>
</dbReference>
<dbReference type="GO" id="GO:0000245">
    <property type="term" value="P:spliceosomal complex assembly"/>
    <property type="evidence" value="ECO:0007669"/>
    <property type="project" value="TreeGrafter"/>
</dbReference>
<dbReference type="Proteomes" id="UP000614334">
    <property type="component" value="Unassembled WGS sequence"/>
</dbReference>
<dbReference type="InterPro" id="IPR045075">
    <property type="entry name" value="Syf1-like"/>
</dbReference>
<protein>
    <submittedName>
        <fullName evidence="13">HAT (Half-A-TPR) repeat</fullName>
    </submittedName>
</protein>
<dbReference type="InterPro" id="IPR001680">
    <property type="entry name" value="WD40_rpt"/>
</dbReference>
<evidence type="ECO:0000256" key="2">
    <source>
        <dbReference type="ARBA" id="ARBA00008644"/>
    </source>
</evidence>
<accession>A0A8H7IA08</accession>
<keyword evidence="6" id="KW-0677">Repeat</keyword>
<dbReference type="SUPFAM" id="SSF50978">
    <property type="entry name" value="WD40 repeat-like"/>
    <property type="match status" value="2"/>
</dbReference>
<dbReference type="InterPro" id="IPR036322">
    <property type="entry name" value="WD40_repeat_dom_sf"/>
</dbReference>
<dbReference type="Gene3D" id="2.130.10.10">
    <property type="entry name" value="YVTN repeat-like/Quinoprotein amine dehydrogenase"/>
    <property type="match status" value="3"/>
</dbReference>
<dbReference type="InterPro" id="IPR015943">
    <property type="entry name" value="WD40/YVTN_repeat-like_dom_sf"/>
</dbReference>
<feature type="repeat" description="WD" evidence="10">
    <location>
        <begin position="316"/>
        <end position="350"/>
    </location>
</feature>
<evidence type="ECO:0000313" key="14">
    <source>
        <dbReference type="Proteomes" id="UP000614334"/>
    </source>
</evidence>
<dbReference type="InterPro" id="IPR011990">
    <property type="entry name" value="TPR-like_helical_dom_sf"/>
</dbReference>
<evidence type="ECO:0000313" key="13">
    <source>
        <dbReference type="EMBL" id="KAF8754548.1"/>
    </source>
</evidence>
<feature type="region of interest" description="Disordered" evidence="11">
    <location>
        <begin position="674"/>
        <end position="706"/>
    </location>
</feature>
<name>A0A8H7IA08_9AGAM</name>
<dbReference type="PANTHER" id="PTHR11246:SF3">
    <property type="entry name" value="CROOKED NECK-LIKE PROTEIN 1"/>
    <property type="match status" value="1"/>
</dbReference>
<evidence type="ECO:0000256" key="9">
    <source>
        <dbReference type="ARBA" id="ARBA00037040"/>
    </source>
</evidence>
<feature type="compositionally biased region" description="Low complexity" evidence="11">
    <location>
        <begin position="676"/>
        <end position="687"/>
    </location>
</feature>